<dbReference type="EMBL" id="BTSX01000002">
    <property type="protein sequence ID" value="GMS86824.1"/>
    <property type="molecule type" value="Genomic_DNA"/>
</dbReference>
<protein>
    <submittedName>
        <fullName evidence="1">Uncharacterized protein</fullName>
    </submittedName>
</protein>
<dbReference type="Proteomes" id="UP001432027">
    <property type="component" value="Unassembled WGS sequence"/>
</dbReference>
<dbReference type="AlphaFoldDB" id="A0AAV5SVB2"/>
<reference evidence="1" key="1">
    <citation type="submission" date="2023-10" db="EMBL/GenBank/DDBJ databases">
        <title>Genome assembly of Pristionchus species.</title>
        <authorList>
            <person name="Yoshida K."/>
            <person name="Sommer R.J."/>
        </authorList>
    </citation>
    <scope>NUCLEOTIDE SEQUENCE</scope>
    <source>
        <strain evidence="1">RS0144</strain>
    </source>
</reference>
<gene>
    <name evidence="1" type="ORF">PENTCL1PPCAC_8999</name>
</gene>
<sequence>ALVRQFPVVIILFQAFETIPCSDPIIPGSSMKLALILIGGGKDELVAAALEAALSKLSPGHSKIVEETLKSTEEVKEEKAEEKKDEKRVRRMVLTKWPGSNVMSE</sequence>
<proteinExistence type="predicted"/>
<evidence type="ECO:0000313" key="1">
    <source>
        <dbReference type="EMBL" id="GMS86824.1"/>
    </source>
</evidence>
<feature type="non-terminal residue" evidence="1">
    <location>
        <position position="1"/>
    </location>
</feature>
<comment type="caution">
    <text evidence="1">The sequence shown here is derived from an EMBL/GenBank/DDBJ whole genome shotgun (WGS) entry which is preliminary data.</text>
</comment>
<name>A0AAV5SVB2_9BILA</name>
<keyword evidence="2" id="KW-1185">Reference proteome</keyword>
<accession>A0AAV5SVB2</accession>
<evidence type="ECO:0000313" key="2">
    <source>
        <dbReference type="Proteomes" id="UP001432027"/>
    </source>
</evidence>
<organism evidence="1 2">
    <name type="scientific">Pristionchus entomophagus</name>
    <dbReference type="NCBI Taxonomy" id="358040"/>
    <lineage>
        <taxon>Eukaryota</taxon>
        <taxon>Metazoa</taxon>
        <taxon>Ecdysozoa</taxon>
        <taxon>Nematoda</taxon>
        <taxon>Chromadorea</taxon>
        <taxon>Rhabditida</taxon>
        <taxon>Rhabditina</taxon>
        <taxon>Diplogasteromorpha</taxon>
        <taxon>Diplogasteroidea</taxon>
        <taxon>Neodiplogasteridae</taxon>
        <taxon>Pristionchus</taxon>
    </lineage>
</organism>